<evidence type="ECO:0000313" key="3">
    <source>
        <dbReference type="Proteomes" id="UP000184114"/>
    </source>
</evidence>
<evidence type="ECO:0000256" key="1">
    <source>
        <dbReference type="SAM" id="Coils"/>
    </source>
</evidence>
<feature type="non-terminal residue" evidence="2">
    <location>
        <position position="1"/>
    </location>
</feature>
<dbReference type="EMBL" id="FQTY01000007">
    <property type="protein sequence ID" value="SHE82963.1"/>
    <property type="molecule type" value="Genomic_DNA"/>
</dbReference>
<dbReference type="Proteomes" id="UP000184114">
    <property type="component" value="Unassembled WGS sequence"/>
</dbReference>
<dbReference type="Pfam" id="PF07554">
    <property type="entry name" value="FIVAR"/>
    <property type="match status" value="2"/>
</dbReference>
<reference evidence="3" key="1">
    <citation type="submission" date="2016-11" db="EMBL/GenBank/DDBJ databases">
        <authorList>
            <person name="Varghese N."/>
            <person name="Submissions S."/>
        </authorList>
    </citation>
    <scope>NUCLEOTIDE SEQUENCE [LARGE SCALE GENOMIC DNA]</scope>
    <source>
        <strain evidence="3">DSM 18095</strain>
    </source>
</reference>
<gene>
    <name evidence="2" type="ORF">SAMN02745784_01956</name>
</gene>
<dbReference type="AlphaFoldDB" id="A0A1M4WPI2"/>
<keyword evidence="3" id="KW-1185">Reference proteome</keyword>
<keyword evidence="1" id="KW-0175">Coiled coil</keyword>
<feature type="coiled-coil region" evidence="1">
    <location>
        <begin position="6"/>
        <end position="33"/>
    </location>
</feature>
<accession>A0A1M4WPI2</accession>
<name>A0A1M4WPI2_9FIRM</name>
<dbReference type="Gene3D" id="1.20.1270.90">
    <property type="entry name" value="AF1782-like"/>
    <property type="match status" value="1"/>
</dbReference>
<protein>
    <submittedName>
        <fullName evidence="2">Uncharacterized protein</fullName>
    </submittedName>
</protein>
<sequence length="270" mass="29580">AVVDKAEATQEEVDNAKTTLAEAISAYTEAQKDGTKPEETPEVNKTALTEAIAAVKYVKVSTDGSDVEKTEKWTTQEAKTALENAVKVAQAVVDKAEATQEEVNNAKTSLVEAVSIYTAAQKDGTKPEEPEETVEQLLNLAKEYKYDDVYVYTGKSEVKENTLTYTAPATAFQKQGEDANTRATMDLARLLGALYKIDKGIEEIEYDVETYTWNTGSELKGSKWENEGVTLVSKIVSYIEKEATNLTGEGVSFDLTVKGEKITFVVKTEN</sequence>
<organism evidence="2 3">
    <name type="scientific">Tissierella praeacuta DSM 18095</name>
    <dbReference type="NCBI Taxonomy" id="1123404"/>
    <lineage>
        <taxon>Bacteria</taxon>
        <taxon>Bacillati</taxon>
        <taxon>Bacillota</taxon>
        <taxon>Tissierellia</taxon>
        <taxon>Tissierellales</taxon>
        <taxon>Tissierellaceae</taxon>
        <taxon>Tissierella</taxon>
    </lineage>
</organism>
<dbReference type="STRING" id="1123404.SAMN02745784_01956"/>
<proteinExistence type="predicted"/>
<dbReference type="RefSeq" id="WP_422821950.1">
    <property type="nucleotide sequence ID" value="NZ_FQTY01000007.1"/>
</dbReference>
<evidence type="ECO:0000313" key="2">
    <source>
        <dbReference type="EMBL" id="SHE82963.1"/>
    </source>
</evidence>